<dbReference type="Proteomes" id="UP000269410">
    <property type="component" value="Unassembled WGS sequence"/>
</dbReference>
<evidence type="ECO:0000313" key="2">
    <source>
        <dbReference type="Proteomes" id="UP000269410"/>
    </source>
</evidence>
<proteinExistence type="predicted"/>
<organism evidence="1 2">
    <name type="scientific">Candidatus Dojkabacteria bacterium</name>
    <dbReference type="NCBI Taxonomy" id="2099670"/>
    <lineage>
        <taxon>Bacteria</taxon>
        <taxon>Candidatus Dojkabacteria</taxon>
    </lineage>
</organism>
<dbReference type="AlphaFoldDB" id="A0A3M0YYM0"/>
<gene>
    <name evidence="1" type="ORF">D6810_01965</name>
</gene>
<dbReference type="EMBL" id="RFKV01000062">
    <property type="protein sequence ID" value="RMD77109.1"/>
    <property type="molecule type" value="Genomic_DNA"/>
</dbReference>
<name>A0A3M0YYM0_9BACT</name>
<sequence length="129" mass="15113">MSGQFASPEDKIRSSEENIENIQQALRHIKQIYTRIWSKYTSDDIRFPGPRRNKQLSQLLLHIGTVVNELSKFINNSNEKEIQVLCNRELFNLIGDFFQEEFRQSTQKGWISDILVSLNSILNLINMEI</sequence>
<comment type="caution">
    <text evidence="1">The sequence shown here is derived from an EMBL/GenBank/DDBJ whole genome shotgun (WGS) entry which is preliminary data.</text>
</comment>
<reference evidence="1 2" key="1">
    <citation type="submission" date="2018-10" db="EMBL/GenBank/DDBJ databases">
        <title>Thermophilic Lithotrophy and Phototrophy in an Intertidal, Iron-rich, Geothermal Spring.</title>
        <authorList>
            <person name="Ward L.M."/>
            <person name="Idei A."/>
            <person name="Nakagawa M."/>
            <person name="Ueno Y."/>
            <person name="Fischer W."/>
            <person name="Mcglynn S.E."/>
        </authorList>
    </citation>
    <scope>NUCLEOTIDE SEQUENCE [LARGE SCALE GENOMIC DNA]</scope>
    <source>
        <strain evidence="1">J137</strain>
    </source>
</reference>
<evidence type="ECO:0000313" key="1">
    <source>
        <dbReference type="EMBL" id="RMD77109.1"/>
    </source>
</evidence>
<accession>A0A3M0YYM0</accession>
<protein>
    <submittedName>
        <fullName evidence="1">Uncharacterized protein</fullName>
    </submittedName>
</protein>